<dbReference type="PROSITE" id="PS51192">
    <property type="entry name" value="HELICASE_ATP_BIND_1"/>
    <property type="match status" value="1"/>
</dbReference>
<evidence type="ECO:0000259" key="6">
    <source>
        <dbReference type="PROSITE" id="PS51194"/>
    </source>
</evidence>
<evidence type="ECO:0000313" key="7">
    <source>
        <dbReference type="EMBL" id="CEL11232.1"/>
    </source>
</evidence>
<evidence type="ECO:0000259" key="5">
    <source>
        <dbReference type="PROSITE" id="PS51192"/>
    </source>
</evidence>
<dbReference type="GO" id="GO:0005694">
    <property type="term" value="C:chromosome"/>
    <property type="evidence" value="ECO:0007669"/>
    <property type="project" value="TreeGrafter"/>
</dbReference>
<evidence type="ECO:0000256" key="3">
    <source>
        <dbReference type="ARBA" id="ARBA00034808"/>
    </source>
</evidence>
<feature type="compositionally biased region" description="Low complexity" evidence="4">
    <location>
        <begin position="306"/>
        <end position="318"/>
    </location>
</feature>
<feature type="compositionally biased region" description="Low complexity" evidence="4">
    <location>
        <begin position="390"/>
        <end position="405"/>
    </location>
</feature>
<proteinExistence type="inferred from homology"/>
<dbReference type="PROSITE" id="PS51194">
    <property type="entry name" value="HELICASE_CTER"/>
    <property type="match status" value="1"/>
</dbReference>
<dbReference type="PANTHER" id="PTHR13710:SF154">
    <property type="entry name" value="RECQ HELICASE, PUTATIVE (AFU_ORTHOLOGUE AFUA_6G14720)-RELATED"/>
    <property type="match status" value="1"/>
</dbReference>
<evidence type="ECO:0000256" key="4">
    <source>
        <dbReference type="SAM" id="MobiDB-lite"/>
    </source>
</evidence>
<dbReference type="Proteomes" id="UP000054771">
    <property type="component" value="Unassembled WGS sequence"/>
</dbReference>
<evidence type="ECO:0000313" key="8">
    <source>
        <dbReference type="Proteomes" id="UP000054771"/>
    </source>
</evidence>
<dbReference type="GO" id="GO:0005737">
    <property type="term" value="C:cytoplasm"/>
    <property type="evidence" value="ECO:0007669"/>
    <property type="project" value="TreeGrafter"/>
</dbReference>
<dbReference type="EMBL" id="CDMC01000024">
    <property type="protein sequence ID" value="CEL11232.1"/>
    <property type="molecule type" value="Genomic_DNA"/>
</dbReference>
<dbReference type="Pfam" id="PF00271">
    <property type="entry name" value="Helicase_C"/>
    <property type="match status" value="1"/>
</dbReference>
<dbReference type="OrthoDB" id="4502122at2759"/>
<feature type="compositionally biased region" description="Basic and acidic residues" evidence="4">
    <location>
        <begin position="349"/>
        <end position="363"/>
    </location>
</feature>
<dbReference type="GO" id="GO:0009378">
    <property type="term" value="F:four-way junction helicase activity"/>
    <property type="evidence" value="ECO:0007669"/>
    <property type="project" value="TreeGrafter"/>
</dbReference>
<dbReference type="PANTHER" id="PTHR13710">
    <property type="entry name" value="DNA HELICASE RECQ FAMILY MEMBER"/>
    <property type="match status" value="1"/>
</dbReference>
<protein>
    <recommendedName>
        <fullName evidence="3">DNA 3'-5' helicase</fullName>
        <ecNumber evidence="3">5.6.2.4</ecNumber>
    </recommendedName>
</protein>
<dbReference type="InterPro" id="IPR001650">
    <property type="entry name" value="Helicase_C-like"/>
</dbReference>
<dbReference type="GO" id="GO:0043138">
    <property type="term" value="F:3'-5' DNA helicase activity"/>
    <property type="evidence" value="ECO:0007669"/>
    <property type="project" value="UniProtKB-EC"/>
</dbReference>
<dbReference type="STRING" id="454130.A0A0U5GHS3"/>
<dbReference type="InterPro" id="IPR014001">
    <property type="entry name" value="Helicase_ATP-bd"/>
</dbReference>
<dbReference type="InterPro" id="IPR027417">
    <property type="entry name" value="P-loop_NTPase"/>
</dbReference>
<gene>
    <name evidence="7" type="ORF">ASPCAL14335</name>
</gene>
<dbReference type="AlphaFoldDB" id="A0A0U5GHS3"/>
<feature type="region of interest" description="Disordered" evidence="4">
    <location>
        <begin position="217"/>
        <end position="244"/>
    </location>
</feature>
<feature type="compositionally biased region" description="Low complexity" evidence="4">
    <location>
        <begin position="331"/>
        <end position="346"/>
    </location>
</feature>
<organism evidence="7 8">
    <name type="scientific">Aspergillus calidoustus</name>
    <dbReference type="NCBI Taxonomy" id="454130"/>
    <lineage>
        <taxon>Eukaryota</taxon>
        <taxon>Fungi</taxon>
        <taxon>Dikarya</taxon>
        <taxon>Ascomycota</taxon>
        <taxon>Pezizomycotina</taxon>
        <taxon>Eurotiomycetes</taxon>
        <taxon>Eurotiomycetidae</taxon>
        <taxon>Eurotiales</taxon>
        <taxon>Aspergillaceae</taxon>
        <taxon>Aspergillus</taxon>
        <taxon>Aspergillus subgen. Nidulantes</taxon>
    </lineage>
</organism>
<feature type="domain" description="Helicase ATP-binding" evidence="5">
    <location>
        <begin position="1"/>
        <end position="65"/>
    </location>
</feature>
<dbReference type="SMART" id="SM00490">
    <property type="entry name" value="HELICc"/>
    <property type="match status" value="1"/>
</dbReference>
<accession>A0A0U5GHS3</accession>
<dbReference type="GO" id="GO:0000724">
    <property type="term" value="P:double-strand break repair via homologous recombination"/>
    <property type="evidence" value="ECO:0007669"/>
    <property type="project" value="TreeGrafter"/>
</dbReference>
<dbReference type="EC" id="5.6.2.4" evidence="3"/>
<feature type="compositionally biased region" description="Acidic residues" evidence="4">
    <location>
        <begin position="233"/>
        <end position="243"/>
    </location>
</feature>
<dbReference type="Gene3D" id="3.40.50.300">
    <property type="entry name" value="P-loop containing nucleotide triphosphate hydrolases"/>
    <property type="match status" value="2"/>
</dbReference>
<sequence length="444" mass="48266">MMRRLDRVVVDECYIIMNPQRDFRPEMAQLGQLVRARTQMVYLTATFPPQMEGEFSRRIHYPRDQIYIYRARTSRRNVAYRVWRPAVGSSPYQWQQDPGIIAFMQARIQQARRAGGGKVVIYANAIRQVQAMAEIFWGEAYHSQQVDRAGVLERFIQGTTGVIVATNALGMGVDIPDIRVIIHIGAPRTLLDYAQESGRAGRDGQASEAIIIQPEGMDAQGRGGAGGHHPWEEAEDQDEDQDMEAQRVQRYMQAGGCRRVVLDEYLDGIIDGYERQRCGDAPAEAGQEEQACDRCDPGWQAQHAAGTSTTSTTSSSGSQAVQVRVWKEAPARGPAQATTPPATQPGLGFREDRQGVRPGDDRPASSGSIVSQIRYEPPPPPPPGAEAEAEAAAMAAITPPASAEALGLGIRSVPGSSRPDAGRHEAGEVGPSSLAVVRVPATSS</sequence>
<comment type="catalytic activity">
    <reaction evidence="2">
        <text>Couples ATP hydrolysis with the unwinding of duplex DNA by translocating in the 3'-5' direction.</text>
        <dbReference type="EC" id="5.6.2.4"/>
    </reaction>
</comment>
<comment type="similarity">
    <text evidence="1">Belongs to the helicase family. RecQ subfamily.</text>
</comment>
<feature type="region of interest" description="Disordered" evidence="4">
    <location>
        <begin position="299"/>
        <end position="444"/>
    </location>
</feature>
<keyword evidence="8" id="KW-1185">Reference proteome</keyword>
<dbReference type="SUPFAM" id="SSF52540">
    <property type="entry name" value="P-loop containing nucleoside triphosphate hydrolases"/>
    <property type="match status" value="1"/>
</dbReference>
<evidence type="ECO:0000256" key="1">
    <source>
        <dbReference type="ARBA" id="ARBA00005446"/>
    </source>
</evidence>
<reference evidence="8" key="1">
    <citation type="journal article" date="2016" name="Genome Announc.">
        <title>Draft genome sequences of fungus Aspergillus calidoustus.</title>
        <authorList>
            <person name="Horn F."/>
            <person name="Linde J."/>
            <person name="Mattern D.J."/>
            <person name="Walther G."/>
            <person name="Guthke R."/>
            <person name="Scherlach K."/>
            <person name="Martin K."/>
            <person name="Brakhage A.A."/>
            <person name="Petzke L."/>
            <person name="Valiante V."/>
        </authorList>
    </citation>
    <scope>NUCLEOTIDE SEQUENCE [LARGE SCALE GENOMIC DNA]</scope>
    <source>
        <strain evidence="8">SF006504</strain>
    </source>
</reference>
<evidence type="ECO:0000256" key="2">
    <source>
        <dbReference type="ARBA" id="ARBA00034617"/>
    </source>
</evidence>
<feature type="domain" description="Helicase C-terminal" evidence="6">
    <location>
        <begin position="99"/>
        <end position="266"/>
    </location>
</feature>
<name>A0A0U5GHS3_ASPCI</name>